<dbReference type="CDD" id="cd00067">
    <property type="entry name" value="GAL4"/>
    <property type="match status" value="1"/>
</dbReference>
<organism evidence="8 9">
    <name type="scientific">Aspergillus leporis</name>
    <dbReference type="NCBI Taxonomy" id="41062"/>
    <lineage>
        <taxon>Eukaryota</taxon>
        <taxon>Fungi</taxon>
        <taxon>Dikarya</taxon>
        <taxon>Ascomycota</taxon>
        <taxon>Pezizomycotina</taxon>
        <taxon>Eurotiomycetes</taxon>
        <taxon>Eurotiomycetidae</taxon>
        <taxon>Eurotiales</taxon>
        <taxon>Aspergillaceae</taxon>
        <taxon>Aspergillus</taxon>
        <taxon>Aspergillus subgen. Circumdati</taxon>
    </lineage>
</organism>
<proteinExistence type="predicted"/>
<gene>
    <name evidence="8" type="ORF">BDV29DRAFT_154364</name>
</gene>
<keyword evidence="4" id="KW-0238">DNA-binding</keyword>
<evidence type="ECO:0000313" key="9">
    <source>
        <dbReference type="Proteomes" id="UP000326565"/>
    </source>
</evidence>
<sequence>MAPQRKSTGPRSRTGCITCKLRHIKCDEAKPTCSQCERAGYKCEGYDNASQAQLRRRIDSSQQPARRPPISADHCIVLRPETREERRCADFFHAKTAQAFSGIFDSALWSYLIPQISEGEPAIRHAMVAIGAIHTEYQTGTARPLVHSSSTKQFVLQQYNKAIRSLIDGMTTTSSQNWELTLTTCCLFICLEILRGNNTQALDHIEAGLKMLFQREQKGIAAGNGSEIYRELRQLLTRMNLQASFLGRILHPLEFSTANAITSLINLTSLSQARSYLDQLMNRALIFIRLVGLERKKRDAQQQQKLELQQQQLLLEFDSFLASLDKLLQKMGPFIQQSDLRASLMLKIFHRTSLVWILTVMERDESVFDHHIPDFNAIVGYAEKVVQLTSAIDKQIDNQSRFSLEGELIAPLYFSANKCRNPSIRRRAIVLMSRYGKIEGMWNASHYAAVSRLIMEVEEGACSGVVESEKDVEPRARVYECFHFDEVKISPWQVMLLFKPDGLDGEFQPRTEVVTW</sequence>
<evidence type="ECO:0000256" key="2">
    <source>
        <dbReference type="ARBA" id="ARBA00022833"/>
    </source>
</evidence>
<dbReference type="AlphaFoldDB" id="A0A5N5X7X5"/>
<dbReference type="PANTHER" id="PTHR36206:SF4">
    <property type="entry name" value="HYPOTHETICAL CONSERVED PROTEIN (EUROFUNG)-RELATED"/>
    <property type="match status" value="1"/>
</dbReference>
<dbReference type="PROSITE" id="PS50048">
    <property type="entry name" value="ZN2_CY6_FUNGAL_2"/>
    <property type="match status" value="1"/>
</dbReference>
<keyword evidence="6" id="KW-0539">Nucleus</keyword>
<dbReference type="OrthoDB" id="2593732at2759"/>
<evidence type="ECO:0000256" key="6">
    <source>
        <dbReference type="ARBA" id="ARBA00023242"/>
    </source>
</evidence>
<dbReference type="EMBL" id="ML732176">
    <property type="protein sequence ID" value="KAB8076786.1"/>
    <property type="molecule type" value="Genomic_DNA"/>
</dbReference>
<dbReference type="PROSITE" id="PS00463">
    <property type="entry name" value="ZN2_CY6_FUNGAL_1"/>
    <property type="match status" value="1"/>
</dbReference>
<evidence type="ECO:0000259" key="7">
    <source>
        <dbReference type="PROSITE" id="PS50048"/>
    </source>
</evidence>
<dbReference type="SUPFAM" id="SSF57701">
    <property type="entry name" value="Zn2/Cys6 DNA-binding domain"/>
    <property type="match status" value="1"/>
</dbReference>
<dbReference type="InterPro" id="IPR052360">
    <property type="entry name" value="Transcr_Regulatory_Proteins"/>
</dbReference>
<dbReference type="Pfam" id="PF00172">
    <property type="entry name" value="Zn_clus"/>
    <property type="match status" value="1"/>
</dbReference>
<dbReference type="InterPro" id="IPR001138">
    <property type="entry name" value="Zn2Cys6_DnaBD"/>
</dbReference>
<dbReference type="PANTHER" id="PTHR36206">
    <property type="entry name" value="ASPERCRYPTIN BIOSYNTHESIS CLUSTER-SPECIFIC TRANSCRIPTION REGULATOR ATNN-RELATED"/>
    <property type="match status" value="1"/>
</dbReference>
<dbReference type="SMART" id="SM00066">
    <property type="entry name" value="GAL4"/>
    <property type="match status" value="1"/>
</dbReference>
<evidence type="ECO:0000256" key="3">
    <source>
        <dbReference type="ARBA" id="ARBA00023015"/>
    </source>
</evidence>
<dbReference type="Pfam" id="PF11951">
    <property type="entry name" value="Fungal_trans_2"/>
    <property type="match status" value="1"/>
</dbReference>
<dbReference type="Proteomes" id="UP000326565">
    <property type="component" value="Unassembled WGS sequence"/>
</dbReference>
<dbReference type="GO" id="GO:0009893">
    <property type="term" value="P:positive regulation of metabolic process"/>
    <property type="evidence" value="ECO:0007669"/>
    <property type="project" value="UniProtKB-ARBA"/>
</dbReference>
<evidence type="ECO:0000313" key="8">
    <source>
        <dbReference type="EMBL" id="KAB8076786.1"/>
    </source>
</evidence>
<protein>
    <recommendedName>
        <fullName evidence="7">Zn(2)-C6 fungal-type domain-containing protein</fullName>
    </recommendedName>
</protein>
<dbReference type="InterPro" id="IPR021858">
    <property type="entry name" value="Fun_TF"/>
</dbReference>
<dbReference type="GO" id="GO:0008270">
    <property type="term" value="F:zinc ion binding"/>
    <property type="evidence" value="ECO:0007669"/>
    <property type="project" value="InterPro"/>
</dbReference>
<dbReference type="Gene3D" id="4.10.240.10">
    <property type="entry name" value="Zn(2)-C6 fungal-type DNA-binding domain"/>
    <property type="match status" value="1"/>
</dbReference>
<accession>A0A5N5X7X5</accession>
<keyword evidence="2" id="KW-0862">Zinc</keyword>
<keyword evidence="1" id="KW-0479">Metal-binding</keyword>
<reference evidence="8 9" key="1">
    <citation type="submission" date="2019-04" db="EMBL/GenBank/DDBJ databases">
        <title>Friends and foes A comparative genomics study of 23 Aspergillus species from section Flavi.</title>
        <authorList>
            <consortium name="DOE Joint Genome Institute"/>
            <person name="Kjaerbolling I."/>
            <person name="Vesth T."/>
            <person name="Frisvad J.C."/>
            <person name="Nybo J.L."/>
            <person name="Theobald S."/>
            <person name="Kildgaard S."/>
            <person name="Isbrandt T."/>
            <person name="Kuo A."/>
            <person name="Sato A."/>
            <person name="Lyhne E.K."/>
            <person name="Kogle M.E."/>
            <person name="Wiebenga A."/>
            <person name="Kun R.S."/>
            <person name="Lubbers R.J."/>
            <person name="Makela M.R."/>
            <person name="Barry K."/>
            <person name="Chovatia M."/>
            <person name="Clum A."/>
            <person name="Daum C."/>
            <person name="Haridas S."/>
            <person name="He G."/>
            <person name="LaButti K."/>
            <person name="Lipzen A."/>
            <person name="Mondo S."/>
            <person name="Riley R."/>
            <person name="Salamov A."/>
            <person name="Simmons B.A."/>
            <person name="Magnuson J.K."/>
            <person name="Henrissat B."/>
            <person name="Mortensen U.H."/>
            <person name="Larsen T.O."/>
            <person name="Devries R.P."/>
            <person name="Grigoriev I.V."/>
            <person name="Machida M."/>
            <person name="Baker S.E."/>
            <person name="Andersen M.R."/>
        </authorList>
    </citation>
    <scope>NUCLEOTIDE SEQUENCE [LARGE SCALE GENOMIC DNA]</scope>
    <source>
        <strain evidence="8 9">CBS 151.66</strain>
    </source>
</reference>
<dbReference type="GO" id="GO:0000981">
    <property type="term" value="F:DNA-binding transcription factor activity, RNA polymerase II-specific"/>
    <property type="evidence" value="ECO:0007669"/>
    <property type="project" value="InterPro"/>
</dbReference>
<evidence type="ECO:0000256" key="1">
    <source>
        <dbReference type="ARBA" id="ARBA00022723"/>
    </source>
</evidence>
<evidence type="ECO:0000256" key="5">
    <source>
        <dbReference type="ARBA" id="ARBA00023163"/>
    </source>
</evidence>
<keyword evidence="5" id="KW-0804">Transcription</keyword>
<feature type="domain" description="Zn(2)-C6 fungal-type" evidence="7">
    <location>
        <begin position="15"/>
        <end position="43"/>
    </location>
</feature>
<evidence type="ECO:0000256" key="4">
    <source>
        <dbReference type="ARBA" id="ARBA00023125"/>
    </source>
</evidence>
<name>A0A5N5X7X5_9EURO</name>
<keyword evidence="9" id="KW-1185">Reference proteome</keyword>
<keyword evidence="3" id="KW-0805">Transcription regulation</keyword>
<dbReference type="InterPro" id="IPR036864">
    <property type="entry name" value="Zn2-C6_fun-type_DNA-bd_sf"/>
</dbReference>
<dbReference type="GO" id="GO:0003677">
    <property type="term" value="F:DNA binding"/>
    <property type="evidence" value="ECO:0007669"/>
    <property type="project" value="UniProtKB-KW"/>
</dbReference>